<proteinExistence type="inferred from homology"/>
<feature type="compositionally biased region" description="Polar residues" evidence="2">
    <location>
        <begin position="96"/>
        <end position="105"/>
    </location>
</feature>
<dbReference type="OrthoDB" id="640718at2759"/>
<evidence type="ECO:0000313" key="5">
    <source>
        <dbReference type="Proteomes" id="UP000428333"/>
    </source>
</evidence>
<feature type="compositionally biased region" description="Basic and acidic residues" evidence="2">
    <location>
        <begin position="1"/>
        <end position="28"/>
    </location>
</feature>
<evidence type="ECO:0000256" key="1">
    <source>
        <dbReference type="ARBA" id="ARBA00009414"/>
    </source>
</evidence>
<dbReference type="InterPro" id="IPR004182">
    <property type="entry name" value="GRAM"/>
</dbReference>
<comment type="caution">
    <text evidence="4">The sequence shown here is derived from an EMBL/GenBank/DDBJ whole genome shotgun (WGS) entry which is preliminary data.</text>
</comment>
<feature type="non-terminal residue" evidence="4">
    <location>
        <position position="1"/>
    </location>
</feature>
<dbReference type="Proteomes" id="UP000428333">
    <property type="component" value="Linkage Group LG11"/>
</dbReference>
<dbReference type="InterPro" id="IPR011993">
    <property type="entry name" value="PH-like_dom_sf"/>
</dbReference>
<evidence type="ECO:0000259" key="3">
    <source>
        <dbReference type="SMART" id="SM00568"/>
    </source>
</evidence>
<dbReference type="SMART" id="SM00568">
    <property type="entry name" value="GRAM"/>
    <property type="match status" value="1"/>
</dbReference>
<comment type="similarity">
    <text evidence="1">Belongs to the GEM family.</text>
</comment>
<dbReference type="PANTHER" id="PTHR31969">
    <property type="entry name" value="GEM-LIKE PROTEIN 2"/>
    <property type="match status" value="1"/>
</dbReference>
<evidence type="ECO:0000313" key="4">
    <source>
        <dbReference type="EMBL" id="KAE9450034.1"/>
    </source>
</evidence>
<dbReference type="EMBL" id="QEFC01003095">
    <property type="protein sequence ID" value="KAE9450034.1"/>
    <property type="molecule type" value="Genomic_DNA"/>
</dbReference>
<evidence type="ECO:0000256" key="2">
    <source>
        <dbReference type="SAM" id="MobiDB-lite"/>
    </source>
</evidence>
<protein>
    <recommendedName>
        <fullName evidence="3">GRAM domain-containing protein</fullName>
    </recommendedName>
</protein>
<feature type="domain" description="GRAM" evidence="3">
    <location>
        <begin position="190"/>
        <end position="376"/>
    </location>
</feature>
<dbReference type="Pfam" id="PF02893">
    <property type="entry name" value="GRAM"/>
    <property type="match status" value="2"/>
</dbReference>
<name>A0A6A4L1C3_9ERIC</name>
<feature type="compositionally biased region" description="Low complexity" evidence="2">
    <location>
        <begin position="74"/>
        <end position="92"/>
    </location>
</feature>
<organism evidence="4 5">
    <name type="scientific">Rhododendron williamsianum</name>
    <dbReference type="NCBI Taxonomy" id="262921"/>
    <lineage>
        <taxon>Eukaryota</taxon>
        <taxon>Viridiplantae</taxon>
        <taxon>Streptophyta</taxon>
        <taxon>Embryophyta</taxon>
        <taxon>Tracheophyta</taxon>
        <taxon>Spermatophyta</taxon>
        <taxon>Magnoliopsida</taxon>
        <taxon>eudicotyledons</taxon>
        <taxon>Gunneridae</taxon>
        <taxon>Pentapetalae</taxon>
        <taxon>asterids</taxon>
        <taxon>Ericales</taxon>
        <taxon>Ericaceae</taxon>
        <taxon>Ericoideae</taxon>
        <taxon>Rhodoreae</taxon>
        <taxon>Rhododendron</taxon>
    </lineage>
</organism>
<feature type="region of interest" description="Disordered" evidence="2">
    <location>
        <begin position="1"/>
        <end position="105"/>
    </location>
</feature>
<dbReference type="Gene3D" id="2.30.29.30">
    <property type="entry name" value="Pleckstrin-homology domain (PH domain)/Phosphotyrosine-binding domain (PTB)"/>
    <property type="match status" value="2"/>
</dbReference>
<accession>A0A6A4L1C3</accession>
<feature type="region of interest" description="Disordered" evidence="2">
    <location>
        <begin position="291"/>
        <end position="317"/>
    </location>
</feature>
<sequence>MEQPNGDHKPGADSASDHGGDPKPDPDGNKGNGRGRENGISNNNEDEHENNNNNKGTLKSKKSVTWSEELVMESPSPSSATAPSYGSATAAGVRSRGSNPYSHSNPEVEFSSLVFNFEMGFLQYSFLDSVSTVRDVLGRWGKKVGEATKKAEDLAGNTWQHLKTAPSFADAAMGRIAQGTKVIAEGGYEKIFRQTFETVPEEQLLNSYACYLSTSAGPVMGVLYVSTAKLAFSSDNPLSYKAGDKDEWSYYKVPEMKALLQRLMGGLLGEAYGPNDAIEETNKLDANHVTRDIEKTSVEGNDKNERSKQQHRDHNLHLKEAKVNAADIEGMNEHSNEDLQVGKSKEEQVKAELHAFLEMKNVIIPLHQLKAVNPSTSRAKPAEKYIQVISVDNHEFWFMSFLNYDSAVKCLKDALDAFEAKLLLNPSASQFRNIIHSLVCRFFLITHLLISIAMVSEFNPFVSALRIVGIVYCIPLLVAE</sequence>
<reference evidence="4 5" key="1">
    <citation type="journal article" date="2019" name="Genome Biol. Evol.">
        <title>The Rhododendron genome and chromosomal organization provide insight into shared whole-genome duplications across the heath family (Ericaceae).</title>
        <authorList>
            <person name="Soza V.L."/>
            <person name="Lindsley D."/>
            <person name="Waalkes A."/>
            <person name="Ramage E."/>
            <person name="Patwardhan R.P."/>
            <person name="Burton J.N."/>
            <person name="Adey A."/>
            <person name="Kumar A."/>
            <person name="Qiu R."/>
            <person name="Shendure J."/>
            <person name="Hall B."/>
        </authorList>
    </citation>
    <scope>NUCLEOTIDE SEQUENCE [LARGE SCALE GENOMIC DNA]</scope>
    <source>
        <strain evidence="4">RSF 1966-606</strain>
    </source>
</reference>
<dbReference type="InterPro" id="IPR037848">
    <property type="entry name" value="GEM-like"/>
</dbReference>
<gene>
    <name evidence="4" type="ORF">C3L33_18065</name>
</gene>
<keyword evidence="5" id="KW-1185">Reference proteome</keyword>
<dbReference type="AlphaFoldDB" id="A0A6A4L1C3"/>